<gene>
    <name evidence="1" type="ORF">LOM8899_00129</name>
</gene>
<dbReference type="EMBL" id="FXZK01000001">
    <property type="protein sequence ID" value="SMY06008.1"/>
    <property type="molecule type" value="Genomic_DNA"/>
</dbReference>
<dbReference type="AlphaFoldDB" id="A0A238L8L8"/>
<name>A0A238L8L8_9RHOB</name>
<protein>
    <recommendedName>
        <fullName evidence="3">Alpha/beta hydrolase family protein</fullName>
    </recommendedName>
</protein>
<dbReference type="SUPFAM" id="SSF53474">
    <property type="entry name" value="alpha/beta-Hydrolases"/>
    <property type="match status" value="1"/>
</dbReference>
<dbReference type="InterPro" id="IPR029058">
    <property type="entry name" value="AB_hydrolase_fold"/>
</dbReference>
<keyword evidence="2" id="KW-1185">Reference proteome</keyword>
<reference evidence="1 2" key="1">
    <citation type="submission" date="2017-05" db="EMBL/GenBank/DDBJ databases">
        <authorList>
            <person name="Song R."/>
            <person name="Chenine A.L."/>
            <person name="Ruprecht R.M."/>
        </authorList>
    </citation>
    <scope>NUCLEOTIDE SEQUENCE [LARGE SCALE GENOMIC DNA]</scope>
    <source>
        <strain evidence="1 2">CECT 8899</strain>
    </source>
</reference>
<sequence length="215" mass="23458">MRQMQTMTAAALARASYLGAGALPPIRAALDRAGVQAWLLSDDTLIIPGTNHWTDWIRFNLNTMLVAGQQVGWNEVGTCIGNAKWHRGFAVHARAVHDFLNGRRPKYIIGHSLGAASAQILGCHYGVPTMCFASPNPRFGGTALSHEGWVLNVVYNDDPVGRFPLQINGYRRIGSVEILARRNLPGLQHSMDRYIPMLADEIAGGSLHTAWPPGP</sequence>
<dbReference type="Proteomes" id="UP000201613">
    <property type="component" value="Unassembled WGS sequence"/>
</dbReference>
<evidence type="ECO:0008006" key="3">
    <source>
        <dbReference type="Google" id="ProtNLM"/>
    </source>
</evidence>
<dbReference type="Gene3D" id="3.40.50.1820">
    <property type="entry name" value="alpha/beta hydrolase"/>
    <property type="match status" value="1"/>
</dbReference>
<dbReference type="RefSeq" id="WP_093990235.1">
    <property type="nucleotide sequence ID" value="NZ_FXZK01000001.1"/>
</dbReference>
<proteinExistence type="predicted"/>
<accession>A0A238L8L8</accession>
<dbReference type="CDD" id="cd00741">
    <property type="entry name" value="Lipase"/>
    <property type="match status" value="1"/>
</dbReference>
<evidence type="ECO:0000313" key="1">
    <source>
        <dbReference type="EMBL" id="SMY06008.1"/>
    </source>
</evidence>
<organism evidence="1 2">
    <name type="scientific">Flavimaricola marinus</name>
    <dbReference type="NCBI Taxonomy" id="1819565"/>
    <lineage>
        <taxon>Bacteria</taxon>
        <taxon>Pseudomonadati</taxon>
        <taxon>Pseudomonadota</taxon>
        <taxon>Alphaproteobacteria</taxon>
        <taxon>Rhodobacterales</taxon>
        <taxon>Paracoccaceae</taxon>
        <taxon>Flavimaricola</taxon>
    </lineage>
</organism>
<dbReference type="OrthoDB" id="7857012at2"/>
<evidence type="ECO:0000313" key="2">
    <source>
        <dbReference type="Proteomes" id="UP000201613"/>
    </source>
</evidence>